<dbReference type="eggNOG" id="arCOG02027">
    <property type="taxonomic scope" value="Archaea"/>
</dbReference>
<dbReference type="STRING" id="589924.Ferp_1007"/>
<reference evidence="9" key="1">
    <citation type="submission" date="2010-02" db="EMBL/GenBank/DDBJ databases">
        <title>Complete sequence of Ferroglobus placidus DSM 10642.</title>
        <authorList>
            <consortium name="US DOE Joint Genome Institute"/>
            <person name="Lucas S."/>
            <person name="Copeland A."/>
            <person name="Lapidus A."/>
            <person name="Cheng J.-F."/>
            <person name="Bruce D."/>
            <person name="Goodwin L."/>
            <person name="Pitluck S."/>
            <person name="Saunders E."/>
            <person name="Brettin T."/>
            <person name="Detter J.C."/>
            <person name="Han C."/>
            <person name="Tapia R."/>
            <person name="Larimer F."/>
            <person name="Land M."/>
            <person name="Hauser L."/>
            <person name="Kyrpides N."/>
            <person name="Ivanova N."/>
            <person name="Holmes D."/>
            <person name="Lovley D."/>
            <person name="Kyrpides N."/>
            <person name="Anderson I.J."/>
            <person name="Woyke T."/>
        </authorList>
    </citation>
    <scope>NUCLEOTIDE SEQUENCE [LARGE SCALE GENOMIC DNA]</scope>
    <source>
        <strain evidence="9">DSM 10642 / AEDII12DO</strain>
    </source>
</reference>
<dbReference type="GeneID" id="8778517"/>
<proteinExistence type="inferred from homology"/>
<dbReference type="PANTHER" id="PTHR34856:SF2">
    <property type="entry name" value="PROTEIN NRFD"/>
    <property type="match status" value="1"/>
</dbReference>
<dbReference type="AlphaFoldDB" id="D3RXF6"/>
<name>D3RXF6_FERPA</name>
<feature type="transmembrane region" description="Helical" evidence="7">
    <location>
        <begin position="170"/>
        <end position="188"/>
    </location>
</feature>
<dbReference type="InterPro" id="IPR052049">
    <property type="entry name" value="Electron_transfer_protein"/>
</dbReference>
<dbReference type="GO" id="GO:0005886">
    <property type="term" value="C:plasma membrane"/>
    <property type="evidence" value="ECO:0007669"/>
    <property type="project" value="UniProtKB-SubCell"/>
</dbReference>
<evidence type="ECO:0000256" key="4">
    <source>
        <dbReference type="ARBA" id="ARBA00022692"/>
    </source>
</evidence>
<evidence type="ECO:0000256" key="3">
    <source>
        <dbReference type="ARBA" id="ARBA00022475"/>
    </source>
</evidence>
<feature type="transmembrane region" description="Helical" evidence="7">
    <location>
        <begin position="130"/>
        <end position="150"/>
    </location>
</feature>
<dbReference type="Gene3D" id="1.20.1630.10">
    <property type="entry name" value="Formate dehydrogenase/DMSO reductase domain"/>
    <property type="match status" value="1"/>
</dbReference>
<dbReference type="OrthoDB" id="205603at2157"/>
<sequence length="309" mass="34527">MLNYTFFYGLGNFELNKYWGLAIATYLFLGGLAGGMYIAGYFAYLRRNRNEVFLEISKFGMYYSGIVLILGLLSLIYDHPNVLIAVINPTLFRNLESWLAVGSWIILFFLVIWFLLLLEYFTKLKMPENLKFALMSVNAFFAFIVILYTALLLRGAMFVPMWMSNSLPPLFVVSGISTGIALCTIYGAVKVRKVEKEFKLADSILIISELALIGYLLSELSSMSTLTSYPAFSIAAKTTLELMLQGEYSSMFFYGFVGIGLLFPLALYFASYVKKALAIDLLSGLSVLIGGYIFRIIVIAAAAKSLIIP</sequence>
<dbReference type="Pfam" id="PF03916">
    <property type="entry name" value="NrfD"/>
    <property type="match status" value="1"/>
</dbReference>
<gene>
    <name evidence="8" type="ordered locus">Ferp_1007</name>
</gene>
<keyword evidence="6 7" id="KW-0472">Membrane</keyword>
<dbReference type="PANTHER" id="PTHR34856">
    <property type="entry name" value="PROTEIN NRFD"/>
    <property type="match status" value="1"/>
</dbReference>
<evidence type="ECO:0000256" key="2">
    <source>
        <dbReference type="ARBA" id="ARBA00008929"/>
    </source>
</evidence>
<dbReference type="InterPro" id="IPR005614">
    <property type="entry name" value="NrfD-like"/>
</dbReference>
<dbReference type="KEGG" id="fpl:Ferp_1007"/>
<dbReference type="HOGENOM" id="CLU_045348_1_0_2"/>
<comment type="similarity">
    <text evidence="2">Belongs to the NrfD family.</text>
</comment>
<feature type="transmembrane region" description="Helical" evidence="7">
    <location>
        <begin position="251"/>
        <end position="269"/>
    </location>
</feature>
<organism evidence="8 9">
    <name type="scientific">Ferroglobus placidus (strain DSM 10642 / AEDII12DO)</name>
    <dbReference type="NCBI Taxonomy" id="589924"/>
    <lineage>
        <taxon>Archaea</taxon>
        <taxon>Methanobacteriati</taxon>
        <taxon>Methanobacteriota</taxon>
        <taxon>Archaeoglobi</taxon>
        <taxon>Archaeoglobales</taxon>
        <taxon>Archaeoglobaceae</taxon>
        <taxon>Ferroglobus</taxon>
    </lineage>
</organism>
<feature type="transmembrane region" description="Helical" evidence="7">
    <location>
        <begin position="20"/>
        <end position="44"/>
    </location>
</feature>
<comment type="subcellular location">
    <subcellularLocation>
        <location evidence="1">Cell membrane</location>
        <topology evidence="1">Multi-pass membrane protein</topology>
    </subcellularLocation>
</comment>
<dbReference type="RefSeq" id="WP_012965512.1">
    <property type="nucleotide sequence ID" value="NC_013849.1"/>
</dbReference>
<evidence type="ECO:0000256" key="7">
    <source>
        <dbReference type="SAM" id="Phobius"/>
    </source>
</evidence>
<keyword evidence="4 7" id="KW-0812">Transmembrane</keyword>
<evidence type="ECO:0000256" key="6">
    <source>
        <dbReference type="ARBA" id="ARBA00023136"/>
    </source>
</evidence>
<keyword evidence="3" id="KW-1003">Cell membrane</keyword>
<feature type="transmembrane region" description="Helical" evidence="7">
    <location>
        <begin position="97"/>
        <end position="118"/>
    </location>
</feature>
<evidence type="ECO:0000256" key="5">
    <source>
        <dbReference type="ARBA" id="ARBA00022989"/>
    </source>
</evidence>
<dbReference type="EMBL" id="CP001899">
    <property type="protein sequence ID" value="ADC65169.1"/>
    <property type="molecule type" value="Genomic_DNA"/>
</dbReference>
<dbReference type="Proteomes" id="UP000002613">
    <property type="component" value="Chromosome"/>
</dbReference>
<dbReference type="PaxDb" id="589924-Ferp_1007"/>
<reference evidence="8 9" key="2">
    <citation type="journal article" date="2011" name="Stand. Genomic Sci.">
        <title>Complete genome sequence of Ferroglobus placidus AEDII12DO.</title>
        <authorList>
            <person name="Anderson I."/>
            <person name="Risso C."/>
            <person name="Holmes D."/>
            <person name="Lucas S."/>
            <person name="Copeland A."/>
            <person name="Lapidus A."/>
            <person name="Cheng J.F."/>
            <person name="Bruce D."/>
            <person name="Goodwin L."/>
            <person name="Pitluck S."/>
            <person name="Saunders E."/>
            <person name="Brettin T."/>
            <person name="Detter J.C."/>
            <person name="Han C."/>
            <person name="Tapia R."/>
            <person name="Larimer F."/>
            <person name="Land M."/>
            <person name="Hauser L."/>
            <person name="Woyke T."/>
            <person name="Lovley D."/>
            <person name="Kyrpides N."/>
            <person name="Ivanova N."/>
        </authorList>
    </citation>
    <scope>NUCLEOTIDE SEQUENCE [LARGE SCALE GENOMIC DNA]</scope>
    <source>
        <strain evidence="9">DSM 10642 / AEDII12DO</strain>
    </source>
</reference>
<evidence type="ECO:0000313" key="8">
    <source>
        <dbReference type="EMBL" id="ADC65169.1"/>
    </source>
</evidence>
<keyword evidence="9" id="KW-1185">Reference proteome</keyword>
<keyword evidence="5 7" id="KW-1133">Transmembrane helix</keyword>
<evidence type="ECO:0000313" key="9">
    <source>
        <dbReference type="Proteomes" id="UP000002613"/>
    </source>
</evidence>
<evidence type="ECO:0000256" key="1">
    <source>
        <dbReference type="ARBA" id="ARBA00004651"/>
    </source>
</evidence>
<protein>
    <submittedName>
        <fullName evidence="8">Polysulphide reductase NrfD</fullName>
    </submittedName>
</protein>
<accession>D3RXF6</accession>
<feature type="transmembrane region" description="Helical" evidence="7">
    <location>
        <begin position="281"/>
        <end position="303"/>
    </location>
</feature>
<feature type="transmembrane region" description="Helical" evidence="7">
    <location>
        <begin position="56"/>
        <end position="77"/>
    </location>
</feature>